<keyword evidence="3" id="KW-0596">Phosphopantetheine</keyword>
<dbReference type="InterPro" id="IPR009081">
    <property type="entry name" value="PP-bd_ACP"/>
</dbReference>
<dbReference type="GO" id="GO:0031177">
    <property type="term" value="F:phosphopantetheine binding"/>
    <property type="evidence" value="ECO:0007669"/>
    <property type="project" value="InterPro"/>
</dbReference>
<keyword evidence="6" id="KW-0045">Antibiotic biosynthesis</keyword>
<feature type="domain" description="Carrier" evidence="7">
    <location>
        <begin position="1"/>
        <end position="62"/>
    </location>
</feature>
<dbReference type="InterPro" id="IPR010071">
    <property type="entry name" value="AA_adenyl_dom"/>
</dbReference>
<evidence type="ECO:0000313" key="9">
    <source>
        <dbReference type="Proteomes" id="UP000323876"/>
    </source>
</evidence>
<dbReference type="Gene3D" id="3.40.50.1820">
    <property type="entry name" value="alpha/beta hydrolase"/>
    <property type="match status" value="1"/>
</dbReference>
<dbReference type="Pfam" id="PF00668">
    <property type="entry name" value="Condensation"/>
    <property type="match status" value="4"/>
</dbReference>
<dbReference type="PROSITE" id="PS50075">
    <property type="entry name" value="CARRIER"/>
    <property type="match status" value="4"/>
</dbReference>
<dbReference type="InterPro" id="IPR036736">
    <property type="entry name" value="ACP-like_sf"/>
</dbReference>
<dbReference type="SMART" id="SM00824">
    <property type="entry name" value="PKS_TE"/>
    <property type="match status" value="1"/>
</dbReference>
<dbReference type="PANTHER" id="PTHR45527">
    <property type="entry name" value="NONRIBOSOMAL PEPTIDE SYNTHETASE"/>
    <property type="match status" value="1"/>
</dbReference>
<dbReference type="InterPro" id="IPR001031">
    <property type="entry name" value="Thioesterase"/>
</dbReference>
<keyword evidence="4" id="KW-0597">Phosphoprotein</keyword>
<comment type="cofactor">
    <cofactor evidence="1">
        <name>pantetheine 4'-phosphate</name>
        <dbReference type="ChEBI" id="CHEBI:47942"/>
    </cofactor>
</comment>
<dbReference type="FunFam" id="3.40.50.980:FF:000001">
    <property type="entry name" value="Non-ribosomal peptide synthetase"/>
    <property type="match status" value="1"/>
</dbReference>
<gene>
    <name evidence="8" type="ORF">F3087_37310</name>
</gene>
<dbReference type="Gene3D" id="3.30.300.30">
    <property type="match status" value="3"/>
</dbReference>
<evidence type="ECO:0000256" key="2">
    <source>
        <dbReference type="ARBA" id="ARBA00006432"/>
    </source>
</evidence>
<dbReference type="PANTHER" id="PTHR45527:SF1">
    <property type="entry name" value="FATTY ACID SYNTHASE"/>
    <property type="match status" value="1"/>
</dbReference>
<organism evidence="8 9">
    <name type="scientific">Nocardia colli</name>
    <dbReference type="NCBI Taxonomy" id="2545717"/>
    <lineage>
        <taxon>Bacteria</taxon>
        <taxon>Bacillati</taxon>
        <taxon>Actinomycetota</taxon>
        <taxon>Actinomycetes</taxon>
        <taxon>Mycobacteriales</taxon>
        <taxon>Nocardiaceae</taxon>
        <taxon>Nocardia</taxon>
    </lineage>
</organism>
<dbReference type="InterPro" id="IPR042099">
    <property type="entry name" value="ANL_N_sf"/>
</dbReference>
<evidence type="ECO:0000256" key="3">
    <source>
        <dbReference type="ARBA" id="ARBA00022450"/>
    </source>
</evidence>
<dbReference type="OrthoDB" id="4501954at2"/>
<dbReference type="Proteomes" id="UP000323876">
    <property type="component" value="Unassembled WGS sequence"/>
</dbReference>
<dbReference type="SUPFAM" id="SSF47336">
    <property type="entry name" value="ACP-like"/>
    <property type="match status" value="4"/>
</dbReference>
<dbReference type="SUPFAM" id="SSF52777">
    <property type="entry name" value="CoA-dependent acyltransferases"/>
    <property type="match status" value="8"/>
</dbReference>
<dbReference type="InterPro" id="IPR025110">
    <property type="entry name" value="AMP-bd_C"/>
</dbReference>
<dbReference type="InterPro" id="IPR045851">
    <property type="entry name" value="AMP-bd_C_sf"/>
</dbReference>
<keyword evidence="5" id="KW-0677">Repeat</keyword>
<dbReference type="Pfam" id="PF13193">
    <property type="entry name" value="AMP-binding_C"/>
    <property type="match status" value="3"/>
</dbReference>
<comment type="caution">
    <text evidence="8">The sequence shown here is derived from an EMBL/GenBank/DDBJ whole genome shotgun (WGS) entry which is preliminary data.</text>
</comment>
<dbReference type="GO" id="GO:0043041">
    <property type="term" value="P:amino acid activation for nonribosomal peptide biosynthetic process"/>
    <property type="evidence" value="ECO:0007669"/>
    <property type="project" value="TreeGrafter"/>
</dbReference>
<feature type="domain" description="Carrier" evidence="7">
    <location>
        <begin position="1509"/>
        <end position="1584"/>
    </location>
</feature>
<feature type="domain" description="Carrier" evidence="7">
    <location>
        <begin position="2577"/>
        <end position="2652"/>
    </location>
</feature>
<evidence type="ECO:0000256" key="4">
    <source>
        <dbReference type="ARBA" id="ARBA00022553"/>
    </source>
</evidence>
<dbReference type="InterPro" id="IPR029058">
    <property type="entry name" value="AB_hydrolase_fold"/>
</dbReference>
<dbReference type="FunFam" id="1.10.1200.10:FF:000005">
    <property type="entry name" value="Nonribosomal peptide synthetase 1"/>
    <property type="match status" value="1"/>
</dbReference>
<dbReference type="NCBIfam" id="TIGR01733">
    <property type="entry name" value="AA-adenyl-dom"/>
    <property type="match status" value="3"/>
</dbReference>
<protein>
    <submittedName>
        <fullName evidence="8">Amino acid adenylation domain-containing protein</fullName>
    </submittedName>
</protein>
<dbReference type="EMBL" id="VXLC01000025">
    <property type="protein sequence ID" value="KAA8883910.1"/>
    <property type="molecule type" value="Genomic_DNA"/>
</dbReference>
<evidence type="ECO:0000256" key="6">
    <source>
        <dbReference type="ARBA" id="ARBA00023194"/>
    </source>
</evidence>
<keyword evidence="9" id="KW-1185">Reference proteome</keyword>
<dbReference type="InterPro" id="IPR000873">
    <property type="entry name" value="AMP-dep_synth/lig_dom"/>
</dbReference>
<dbReference type="InterPro" id="IPR006162">
    <property type="entry name" value="Ppantetheine_attach_site"/>
</dbReference>
<reference evidence="8 9" key="1">
    <citation type="submission" date="2019-09" db="EMBL/GenBank/DDBJ databases">
        <authorList>
            <person name="Wang X."/>
        </authorList>
    </citation>
    <scope>NUCLEOTIDE SEQUENCE [LARGE SCALE GENOMIC DNA]</scope>
    <source>
        <strain evidence="8 9">CICC 11023</strain>
    </source>
</reference>
<dbReference type="InterPro" id="IPR020802">
    <property type="entry name" value="TesA-like"/>
</dbReference>
<dbReference type="Gene3D" id="1.10.1200.10">
    <property type="entry name" value="ACP-like"/>
    <property type="match status" value="3"/>
</dbReference>
<dbReference type="UniPathway" id="UPA00011"/>
<dbReference type="InterPro" id="IPR023213">
    <property type="entry name" value="CAT-like_dom_sf"/>
</dbReference>
<feature type="domain" description="Carrier" evidence="7">
    <location>
        <begin position="3645"/>
        <end position="3720"/>
    </location>
</feature>
<dbReference type="Pfam" id="PF00550">
    <property type="entry name" value="PP-binding"/>
    <property type="match status" value="4"/>
</dbReference>
<dbReference type="InterPro" id="IPR020845">
    <property type="entry name" value="AMP-binding_CS"/>
</dbReference>
<dbReference type="InterPro" id="IPR001242">
    <property type="entry name" value="Condensation_dom"/>
</dbReference>
<dbReference type="GO" id="GO:0044550">
    <property type="term" value="P:secondary metabolite biosynthetic process"/>
    <property type="evidence" value="ECO:0007669"/>
    <property type="project" value="TreeGrafter"/>
</dbReference>
<evidence type="ECO:0000256" key="1">
    <source>
        <dbReference type="ARBA" id="ARBA00001957"/>
    </source>
</evidence>
<evidence type="ECO:0000256" key="5">
    <source>
        <dbReference type="ARBA" id="ARBA00022737"/>
    </source>
</evidence>
<dbReference type="InterPro" id="IPR020806">
    <property type="entry name" value="PKS_PP-bd"/>
</dbReference>
<dbReference type="GO" id="GO:0003824">
    <property type="term" value="F:catalytic activity"/>
    <property type="evidence" value="ECO:0007669"/>
    <property type="project" value="InterPro"/>
</dbReference>
<evidence type="ECO:0000313" key="8">
    <source>
        <dbReference type="EMBL" id="KAA8883910.1"/>
    </source>
</evidence>
<dbReference type="GO" id="GO:0072330">
    <property type="term" value="P:monocarboxylic acid biosynthetic process"/>
    <property type="evidence" value="ECO:0007669"/>
    <property type="project" value="UniProtKB-ARBA"/>
</dbReference>
<dbReference type="GO" id="GO:0008610">
    <property type="term" value="P:lipid biosynthetic process"/>
    <property type="evidence" value="ECO:0007669"/>
    <property type="project" value="UniProtKB-ARBA"/>
</dbReference>
<evidence type="ECO:0000259" key="7">
    <source>
        <dbReference type="PROSITE" id="PS50075"/>
    </source>
</evidence>
<accession>A0A5N0E5F2</accession>
<dbReference type="SUPFAM" id="SSF56801">
    <property type="entry name" value="Acetyl-CoA synthetase-like"/>
    <property type="match status" value="3"/>
</dbReference>
<dbReference type="GO" id="GO:0017000">
    <property type="term" value="P:antibiotic biosynthetic process"/>
    <property type="evidence" value="ECO:0007669"/>
    <property type="project" value="UniProtKB-KW"/>
</dbReference>
<dbReference type="PROSITE" id="PS00012">
    <property type="entry name" value="PHOSPHOPANTETHEINE"/>
    <property type="match status" value="3"/>
</dbReference>
<dbReference type="InterPro" id="IPR010060">
    <property type="entry name" value="NRPS_synth"/>
</dbReference>
<name>A0A5N0E5F2_9NOCA</name>
<dbReference type="FunFam" id="1.10.1200.10:FF:000016">
    <property type="entry name" value="Non-ribosomal peptide synthase"/>
    <property type="match status" value="2"/>
</dbReference>
<dbReference type="Gene3D" id="3.30.559.30">
    <property type="entry name" value="Nonribosomal peptide synthetase, condensation domain"/>
    <property type="match status" value="4"/>
</dbReference>
<dbReference type="GO" id="GO:0005829">
    <property type="term" value="C:cytosol"/>
    <property type="evidence" value="ECO:0007669"/>
    <property type="project" value="TreeGrafter"/>
</dbReference>
<sequence>FAQVLGLDQVGADDDFFALGGDSIVSIQLVARAKDRGVVFTPRQVFEARTVAALARVAESVAPAAVLAELPGAGVGALPLTAIARWMVERGEFERFNQTLVLTAPVGLDRAGLTAIVTALIDRHDMLRARLWHDGRDWQLETRPSGLIDVESLVHPIVLAPDIAPEQRHRRVTAEVDAALGRLDPANGVVLQVLWFAPADAAQAGQLIVIAHHLVVDGVSWRILLPDLMSAWQQYRAGGVVAMPPVGTSMRRWAHGMVEAARSPQRVAELPLWQQIVDGPDPVLGSPVREATGAIRARRVQISPDITEALLTRVPAAFHGDVQDALVAALALAVMRWRAGRGVPESSTLLRLEGHGREEQALPGADLTATVGWFTTVYPVRIPLAGIDLEDAYAGGPAIETAVKSTKERLRAIPDHGIGYGLLRYLNPETAPALPAGLPAQIAFNYLGQLSPNRSSTGTTTSAFAVTDELGAPIADEDLHMMATAVVDITAAVTDGRLSATFGYREDVLDEAEVDELARFWVDALHAVAARIRQPHSGGHTPSDFSLVRATQSDITTWEARYPSLVDVWPLSPLQTGLLFHARLAESMVDVYAVQLAITLTGAVDAGRLRHAAGFLLERYPNLRVAFDATAEGEGVQIVADDVVLPWRAVDLRAEPESALAEVLARDKAEPFDIETAPLMRCTLITVAEGRFTLLLSYHHVLFDGWSMPSLLQTLLAVYAAPNAAIAEPAGSYRSYLDWLSRQDPAESLRVWRHALDGAEATVLAPHAGAQGAADRMSSVAIKFEHGLSDRLVSAASSAGVTVNTLFQVAWAIVVGYLTGRDDVVFGATVSGRPADLPGIESAVGLFINTIPVRVRHNSGEPIAAVLNRVQAEQSGLLGHHHIGLSDIHAALDVSAMFDTVLVFESYPVDEAALAAQAAAIGGMSVEELRSNDSAHYPLALVVVKGEPFRAQLQYQPGVFAHEWVQNCADRLARVLEAITTDPSVPAESIDLLSSAERVRLVPVRGLAAESPRPLADLLVEGAAIDPAGLAVVSGALTLSFAELDSYSNQLARLLISRGIGPGDAVALAMPRGAEFLVGLWAVTKAGAAFVPIDPRHPADRVAGMITDSAVCLALSVEDTVGTVPGTIERLMLDGPDLPARLGEFSTTAVTDTVRVRPLRPDHTAYVIYTSGSTGTPKGVVVSHAGLANFTAEQRERYRVGTDSRILAVSAPGFDAVMMELLMAHPNGAALVVSPPDVFGGASLAEIIRQQRVSHAFVTTSVLATMSPAGLESLRVLVTGGERVPAELVAAWAPDRELYVAYGPTETVIVTTISEAMEPAAPVTLGGPIRGVEAVVLDARLRPVPVGVRGELYLGGIQQARGYSNRPELTAASFVANPFGLSGSRLYRTGDLVCWNERGDLEFLGRNDFQVKVRGQRVELGEIEAVLAEQAGVTRAVVVHHSKSDRLIGYLVGADLDPQQVLAAARHRLPAHMVPDACSVLSELPLTVSGKLDRAALPEPEQVTRAYRAPSTPTEQAVADVFAELLGVERVGADDDFFALGGHSLSAMRVTSRVSAVVGVRIGVRDVFEAPTPARLARVLDAGNDGSTQPALVVQERPERVPLSFAQLRMWFINQFHGAAAAYTIPLVLRLTGELDTEALVAAIGDVVARHESLRTVFPDEDGTPFQQVLAADRATVSVDVRSVDPAQLDAAVIESTRQAFDLATDLPLRVTLLDGGSGEFVLTVVIHHIAADGWSIAPLARDLSTAYAARRSGRAPEWVPLPVQYADYTLWQRATLGAESDPESTLMRQLDYWTTHLVGLPDRLELPADRPRPMVASQAGDSYSFVLDAGLFARIGELANAVGATVFMVVHSAVALLLSRLSGAGDIAVGTPIAGRGAAALDELVGMFVNTLVLRTRIDEAGSFIDLLGQVRQVDLDAFANADIPFERVVESIDLPRTQAHHPLFQVMLAFQNLDLDPDSAQLPGIRVTPMNLGASVERFDLSITVADLPDSNGDIPVVIGYASELFDRSTVAEMACRLKRILLAAVADPAIGLRELDVLDSGERKLLREWGDGGVAPPPITLNSMLSRVAAEFPDRLAVVDANRRLTYRELDRWSNRCARMLIERGAGPETVVAIALPRSADWVRVVWAVAKTGAAFVSVDPTHLWERNRFVLTDVAATVVLADSGNSDGTTGLGTAELNEAGISVIDPDRLDLREYSDAPLTDGDRRGAVRPSNTAYIVYTSGTTGKPKGVTVTHDGLAAVTTAQCQQFGLDVDSRVLVVAARTFDAAVFELLAVVSVGAALIVADRDVFAGALLTELMQAESVTHACLTPAVAATLDAAQLNDLRVLMVAGEACPAALVRQWSGTDAAGARSLHNLYGPSEATIWVTATELLVDEPVSLGGPISGVRVAVLDAWLRPVPAGVVGELYTAGPGVARGYLDRAGLTAGSFVADPFGPAGSRMYRTGDLVRWTKGERPALMFAGRADRQVKIRAQRLELGEIETALTQLDEVRDAVVVTHTGPESSGTVRLAAYVTPAPGQVPDPVAVRHAIAQRLPSFMVPDTVTVLAELPLTSTGKVDRRALPAPDRVAVPYRAASTPFEEMVVSVFAEVLGVDRVGVDDDFFALGGHSLSATRVASRVSAVAGTEVGVRDVFDAPSAAQLARVLAERSDAGDDPVRSKLVVRDRPEYLPLSFAQWRMWFINRLEPDSPAYNIPLVLRLTGELDIEAMTAAIGDLVARHETLRTVFPDRDGSPYQRIVPVAEATATVEVRTVDAAGVEHAVLPLVRRGFDLSTVPPLRVTLLDNGSGEYILVLVLHHIAADGWSLAPLAQDLSLAYSARRAGRFPDWIPLPVQYADYALWQRAVLGSEADPESVSARQAGYWTGQLAGLPDRLELPADRTRPAVASHRGGTYSFAVEADTAAGLHRIARAHHATVFMVMHAALAVVLSRLSGSGDIAVGTPIAGRGAAALDGLVGMFVNTLVLRTRVDDAASFGDLLDECRRVDLEAFAHADIPFERVVEVVDPPRTQAHHPLFQVMLAFQNLDLVPSDALLPGIRCTPMDLGSGVERFDLTVTVSDTPDADGGLLVGVSYALDLFDQGTIAAMSRRLQRVIGAVVADDAMGLRDIEVLDSGERLLLSEWGDGGVGPEQAVLAEMLGRTAAEHGDRPAVVESGRAWTYRELDEWSNRCARLLIVSGAGPESVVAIAIPRSAEWVRAVWAVAKTGAAFVSIDPAHPVERNRFILADCAAGIVLTSGEIVSWGTDSDRDRMDGAGISVIDLDRVDLSRYSATPVNDSDRGGTVRPVNTAYVVYTSGSTGTPKGVAVTHAGLAAVAAVQRSRHQLTHDSRVLAVAARTFDAAMLELLLAVPAGAVLVVAPDYVFAGEPLAELIRGERITHAFLSPAVGLSIDPDGLDDLRVVLTGAEACPPELVRRWSGTDAAGVRKLHNLYGPSECTIWMTGTQLDVGDPVSVGGPIPGVRLVVLDSSLRPVPAGTVGELYAAGAGVARGYLNRMGLSATTFVADPFGAPGARMYRTGDLVRWTADGALMFLGRNDFQVKIRGQRLELGEIETALAGLAEVQQAVVTVHDLGSARGSRLAAYVTAAPSCGLDSAAIRQTVAQRLPSYMVPDTVTVLDALPLTVNGKVDRRALPAPERAVTTYRAPSTPLEEIVVAVFAEVLGVERVGVDDDFFTLGGTSVVAMKLVSHLRTRTGTAVPYRLLFADSTPASLARYLEKPSELGVSLGVLSPLRSAGDKAPLFCVHPGGGLAWVYGALAGHLDPDRPVYGLQDPYIVEDGPRLASVDAYAERYVEEIRKAFPNNTIHLLGWSLGGKIAHAMAARLQQLGHPTGLLALVDTGIAENLEHLPESAPDDDRRALAEFLRGWRDFLGLPDDQQIDDPTELFPLLAERLTSEGILTPQQIERVTESFMTPVPHTPPHYTGPAALFIATREPYRDQLAATWQNHITGPIHEYPIDEWHTGMMNPEGAAQIGPTLNTLLRERDKKM</sequence>
<dbReference type="SUPFAM" id="SSF53474">
    <property type="entry name" value="alpha/beta-Hydrolases"/>
    <property type="match status" value="1"/>
</dbReference>
<dbReference type="Gene3D" id="3.30.559.10">
    <property type="entry name" value="Chloramphenicol acetyltransferase-like domain"/>
    <property type="match status" value="4"/>
</dbReference>
<dbReference type="CDD" id="cd19540">
    <property type="entry name" value="LCL_NRPS-like"/>
    <property type="match status" value="2"/>
</dbReference>
<dbReference type="FunFam" id="3.30.300.30:FF:000010">
    <property type="entry name" value="Enterobactin synthetase component F"/>
    <property type="match status" value="1"/>
</dbReference>
<dbReference type="PROSITE" id="PS00455">
    <property type="entry name" value="AMP_BINDING"/>
    <property type="match status" value="3"/>
</dbReference>
<proteinExistence type="inferred from homology"/>
<dbReference type="NCBIfam" id="TIGR01720">
    <property type="entry name" value="NRPS-para261"/>
    <property type="match status" value="1"/>
</dbReference>
<feature type="non-terminal residue" evidence="8">
    <location>
        <position position="1"/>
    </location>
</feature>
<comment type="similarity">
    <text evidence="2">Belongs to the ATP-dependent AMP-binding enzyme family.</text>
</comment>
<dbReference type="Pfam" id="PF00501">
    <property type="entry name" value="AMP-binding"/>
    <property type="match status" value="3"/>
</dbReference>
<dbReference type="NCBIfam" id="NF003417">
    <property type="entry name" value="PRK04813.1"/>
    <property type="match status" value="3"/>
</dbReference>
<dbReference type="Gene3D" id="3.40.50.12780">
    <property type="entry name" value="N-terminal domain of ligase-like"/>
    <property type="match status" value="3"/>
</dbReference>
<dbReference type="SMART" id="SM00823">
    <property type="entry name" value="PKS_PP"/>
    <property type="match status" value="4"/>
</dbReference>
<dbReference type="Pfam" id="PF00975">
    <property type="entry name" value="Thioesterase"/>
    <property type="match status" value="1"/>
</dbReference>
<dbReference type="CDD" id="cd19543">
    <property type="entry name" value="DCL_NRPS"/>
    <property type="match status" value="1"/>
</dbReference>